<evidence type="ECO:0000313" key="1">
    <source>
        <dbReference type="EMBL" id="GEL51913.1"/>
    </source>
</evidence>
<dbReference type="EMBL" id="BJVR01000104">
    <property type="protein sequence ID" value="GEL51913.1"/>
    <property type="molecule type" value="Genomic_DNA"/>
</dbReference>
<protein>
    <recommendedName>
        <fullName evidence="3">KAP NTPase domain-containing protein</fullName>
    </recommendedName>
</protein>
<comment type="caution">
    <text evidence="1">The sequence shown here is derived from an EMBL/GenBank/DDBJ whole genome shotgun (WGS) entry which is preliminary data.</text>
</comment>
<evidence type="ECO:0000313" key="2">
    <source>
        <dbReference type="Proteomes" id="UP000321800"/>
    </source>
</evidence>
<organism evidence="1 2">
    <name type="scientific">Acetobacter tropicalis</name>
    <dbReference type="NCBI Taxonomy" id="104102"/>
    <lineage>
        <taxon>Bacteria</taxon>
        <taxon>Pseudomonadati</taxon>
        <taxon>Pseudomonadota</taxon>
        <taxon>Alphaproteobacteria</taxon>
        <taxon>Acetobacterales</taxon>
        <taxon>Acetobacteraceae</taxon>
        <taxon>Acetobacter</taxon>
    </lineage>
</organism>
<sequence length="383" mass="43717">MVLDNADQRPYDVQQLAFVIAQNFARDWRCAVFIAIRPQTFFQSKQSGALTAYPHRVFTISPPRVDLVIERRLTFALKISEGIIRPESLQGITLNLAHIATFLKALLFSLNANLELTEFLSNITGGDIRAVIEFVRQFIGSPNVDAEKIISIMDKDGRYIVPLHEFWKTALLGDYSYFDPVSSRTLNIFDVESSNEDEHFLVPMCLAYLMASGAHRSKEGFVTTVNLIEEMQNWGFSSRSVADALRRANNKKLIETPDRVTFAEDSVGLHGDLPDSFRISTVGAYHLCRWMGEFSYLEAMSYDTPIFEGTVRDEILETIDSLAIADRLNRAKRFRQYLTTVWHASTLRPAYFDWLSHVESGNSSFERVERAVSRIRMEKKVEC</sequence>
<dbReference type="AlphaFoldDB" id="A0A511FSJ7"/>
<evidence type="ECO:0008006" key="3">
    <source>
        <dbReference type="Google" id="ProtNLM"/>
    </source>
</evidence>
<accession>A0A511FSJ7</accession>
<name>A0A511FSJ7_9PROT</name>
<dbReference type="Proteomes" id="UP000321800">
    <property type="component" value="Unassembled WGS sequence"/>
</dbReference>
<gene>
    <name evidence="1" type="ORF">ATR01nite_29880</name>
</gene>
<reference evidence="1 2" key="1">
    <citation type="submission" date="2019-07" db="EMBL/GenBank/DDBJ databases">
        <title>Whole genome shotgun sequence of Acetobacter tropicalis NBRC 16470.</title>
        <authorList>
            <person name="Hosoyama A."/>
            <person name="Uohara A."/>
            <person name="Ohji S."/>
            <person name="Ichikawa N."/>
        </authorList>
    </citation>
    <scope>NUCLEOTIDE SEQUENCE [LARGE SCALE GENOMIC DNA]</scope>
    <source>
        <strain evidence="1 2">NBRC 16470</strain>
    </source>
</reference>
<proteinExistence type="predicted"/>